<dbReference type="InterPro" id="IPR001594">
    <property type="entry name" value="Palmitoyltrfase_DHHC"/>
</dbReference>
<dbReference type="GO" id="GO:0005794">
    <property type="term" value="C:Golgi apparatus"/>
    <property type="evidence" value="ECO:0007669"/>
    <property type="project" value="TreeGrafter"/>
</dbReference>
<keyword evidence="11" id="KW-1185">Reference proteome</keyword>
<evidence type="ECO:0000259" key="9">
    <source>
        <dbReference type="Pfam" id="PF01529"/>
    </source>
</evidence>
<dbReference type="Pfam" id="PF01529">
    <property type="entry name" value="DHHC"/>
    <property type="match status" value="1"/>
</dbReference>
<evidence type="ECO:0000313" key="10">
    <source>
        <dbReference type="EMBL" id="CAE7576091.1"/>
    </source>
</evidence>
<dbReference type="GO" id="GO:0006612">
    <property type="term" value="P:protein targeting to membrane"/>
    <property type="evidence" value="ECO:0007669"/>
    <property type="project" value="TreeGrafter"/>
</dbReference>
<dbReference type="GO" id="GO:0016020">
    <property type="term" value="C:membrane"/>
    <property type="evidence" value="ECO:0007669"/>
    <property type="project" value="UniProtKB-SubCell"/>
</dbReference>
<evidence type="ECO:0000256" key="4">
    <source>
        <dbReference type="ARBA" id="ARBA00022989"/>
    </source>
</evidence>
<dbReference type="AlphaFoldDB" id="A0A812UQC2"/>
<feature type="transmembrane region" description="Helical" evidence="7">
    <location>
        <begin position="48"/>
        <end position="71"/>
    </location>
</feature>
<name>A0A812UQC2_9DINO</name>
<dbReference type="GO" id="GO:0005783">
    <property type="term" value="C:endoplasmic reticulum"/>
    <property type="evidence" value="ECO:0007669"/>
    <property type="project" value="TreeGrafter"/>
</dbReference>
<feature type="transmembrane region" description="Helical" evidence="7">
    <location>
        <begin position="136"/>
        <end position="161"/>
    </location>
</feature>
<feature type="compositionally biased region" description="Low complexity" evidence="8">
    <location>
        <begin position="280"/>
        <end position="293"/>
    </location>
</feature>
<evidence type="ECO:0000256" key="2">
    <source>
        <dbReference type="ARBA" id="ARBA00022679"/>
    </source>
</evidence>
<dbReference type="GO" id="GO:0019706">
    <property type="term" value="F:protein-cysteine S-palmitoyltransferase activity"/>
    <property type="evidence" value="ECO:0007669"/>
    <property type="project" value="UniProtKB-EC"/>
</dbReference>
<evidence type="ECO:0000256" key="5">
    <source>
        <dbReference type="ARBA" id="ARBA00023136"/>
    </source>
</evidence>
<dbReference type="EC" id="2.3.1.225" evidence="7"/>
<dbReference type="Proteomes" id="UP000604046">
    <property type="component" value="Unassembled WGS sequence"/>
</dbReference>
<proteinExistence type="inferred from homology"/>
<evidence type="ECO:0000256" key="3">
    <source>
        <dbReference type="ARBA" id="ARBA00022692"/>
    </source>
</evidence>
<keyword evidence="6 7" id="KW-0012">Acyltransferase</keyword>
<sequence>MPPSLPRRRNAWDCPPSKRQVVTIGICIGNAVAFVMFLFPLLYEPYRLLFSIIFGFSFVLTAVFGIFTMTVDPMDLNVSRAEEGLQPEHDAMAYCKNCRVNVQLDSKHCWDCNKCVSNYDHHCPWLNTCIGTRNYFYFYVSIWSLLVMLATSSTADVLVIVEHARDSTNALGLGSVLVWLISIILALVDIPLCFLDSTLVAFHTYLCVLDITTYDYLTGKTSQKKARWKEQRECETHEGREVQRSDLAVRNRRMLDAVPHFGGAPAPNRRPDKEEELEDSSVSSSAESSDGSYSEGGGAVFRSFVAQEGDTEVKKEVSNFVFGSSVREVEEPQMSPTPTIPAELSLRANVGRDNAV</sequence>
<dbReference type="EMBL" id="CAJNDS010002731">
    <property type="protein sequence ID" value="CAE7576091.1"/>
    <property type="molecule type" value="Genomic_DNA"/>
</dbReference>
<keyword evidence="4 7" id="KW-1133">Transmembrane helix</keyword>
<evidence type="ECO:0000256" key="8">
    <source>
        <dbReference type="SAM" id="MobiDB-lite"/>
    </source>
</evidence>
<accession>A0A812UQC2</accession>
<comment type="domain">
    <text evidence="7">The DHHC domain is required for palmitoyltransferase activity.</text>
</comment>
<gene>
    <name evidence="10" type="primary">ZDHHC11</name>
    <name evidence="10" type="ORF">SNAT2548_LOCUS32862</name>
</gene>
<evidence type="ECO:0000313" key="11">
    <source>
        <dbReference type="Proteomes" id="UP000604046"/>
    </source>
</evidence>
<organism evidence="10 11">
    <name type="scientific">Symbiodinium natans</name>
    <dbReference type="NCBI Taxonomy" id="878477"/>
    <lineage>
        <taxon>Eukaryota</taxon>
        <taxon>Sar</taxon>
        <taxon>Alveolata</taxon>
        <taxon>Dinophyceae</taxon>
        <taxon>Suessiales</taxon>
        <taxon>Symbiodiniaceae</taxon>
        <taxon>Symbiodinium</taxon>
    </lineage>
</organism>
<evidence type="ECO:0000256" key="6">
    <source>
        <dbReference type="ARBA" id="ARBA00023315"/>
    </source>
</evidence>
<comment type="caution">
    <text evidence="10">The sequence shown here is derived from an EMBL/GenBank/DDBJ whole genome shotgun (WGS) entry which is preliminary data.</text>
</comment>
<reference evidence="10" key="1">
    <citation type="submission" date="2021-02" db="EMBL/GenBank/DDBJ databases">
        <authorList>
            <person name="Dougan E. K."/>
            <person name="Rhodes N."/>
            <person name="Thang M."/>
            <person name="Chan C."/>
        </authorList>
    </citation>
    <scope>NUCLEOTIDE SEQUENCE</scope>
</reference>
<dbReference type="PROSITE" id="PS50216">
    <property type="entry name" value="DHHC"/>
    <property type="match status" value="1"/>
</dbReference>
<feature type="transmembrane region" description="Helical" evidence="7">
    <location>
        <begin position="173"/>
        <end position="195"/>
    </location>
</feature>
<protein>
    <recommendedName>
        <fullName evidence="7">Palmitoyltransferase</fullName>
        <ecNumber evidence="7">2.3.1.225</ecNumber>
    </recommendedName>
</protein>
<comment type="catalytic activity">
    <reaction evidence="7">
        <text>L-cysteinyl-[protein] + hexadecanoyl-CoA = S-hexadecanoyl-L-cysteinyl-[protein] + CoA</text>
        <dbReference type="Rhea" id="RHEA:36683"/>
        <dbReference type="Rhea" id="RHEA-COMP:10131"/>
        <dbReference type="Rhea" id="RHEA-COMP:11032"/>
        <dbReference type="ChEBI" id="CHEBI:29950"/>
        <dbReference type="ChEBI" id="CHEBI:57287"/>
        <dbReference type="ChEBI" id="CHEBI:57379"/>
        <dbReference type="ChEBI" id="CHEBI:74151"/>
        <dbReference type="EC" id="2.3.1.225"/>
    </reaction>
</comment>
<dbReference type="PANTHER" id="PTHR22883:SF203">
    <property type="entry name" value="PALMITOYLTRANSFERASE"/>
    <property type="match status" value="1"/>
</dbReference>
<comment type="similarity">
    <text evidence="7">Belongs to the DHHC palmitoyltransferase family.</text>
</comment>
<feature type="transmembrane region" description="Helical" evidence="7">
    <location>
        <begin position="21"/>
        <end position="42"/>
    </location>
</feature>
<dbReference type="PANTHER" id="PTHR22883">
    <property type="entry name" value="ZINC FINGER DHHC DOMAIN CONTAINING PROTEIN"/>
    <property type="match status" value="1"/>
</dbReference>
<dbReference type="InterPro" id="IPR039859">
    <property type="entry name" value="PFA4/ZDH16/20/ERF2-like"/>
</dbReference>
<keyword evidence="5 7" id="KW-0472">Membrane</keyword>
<evidence type="ECO:0000256" key="1">
    <source>
        <dbReference type="ARBA" id="ARBA00004141"/>
    </source>
</evidence>
<keyword evidence="2 7" id="KW-0808">Transferase</keyword>
<feature type="region of interest" description="Disordered" evidence="8">
    <location>
        <begin position="258"/>
        <end position="295"/>
    </location>
</feature>
<keyword evidence="3 7" id="KW-0812">Transmembrane</keyword>
<dbReference type="OrthoDB" id="1924421at2759"/>
<feature type="domain" description="Palmitoyltransferase DHHC" evidence="9">
    <location>
        <begin position="90"/>
        <end position="218"/>
    </location>
</feature>
<comment type="subcellular location">
    <subcellularLocation>
        <location evidence="1">Membrane</location>
        <topology evidence="1">Multi-pass membrane protein</topology>
    </subcellularLocation>
</comment>
<evidence type="ECO:0000256" key="7">
    <source>
        <dbReference type="RuleBase" id="RU079119"/>
    </source>
</evidence>